<proteinExistence type="predicted"/>
<protein>
    <submittedName>
        <fullName evidence="1">Uncharacterized protein</fullName>
    </submittedName>
</protein>
<organism evidence="1 2">
    <name type="scientific">Rana tigrina ranavirus</name>
    <dbReference type="NCBI Taxonomy" id="160691"/>
    <lineage>
        <taxon>Viruses</taxon>
        <taxon>Varidnaviria</taxon>
        <taxon>Bamfordvirae</taxon>
        <taxon>Nucleocytoviricota</taxon>
        <taxon>Megaviricetes</taxon>
        <taxon>Pimascovirales</taxon>
        <taxon>Pimascovirales incertae sedis</taxon>
        <taxon>Iridoviridae</taxon>
        <taxon>Alphairidovirinae</taxon>
        <taxon>Ranavirus</taxon>
        <taxon>Ranavirus rana1</taxon>
        <taxon>Frog virus 3</taxon>
    </lineage>
</organism>
<sequence length="62" mass="7413">MVTFIEYLYSFRRLYQHLYQIIFQKIWSVKIGVPTFIIDVIFTLSGDIESKDCEVTFILSQD</sequence>
<dbReference type="Proteomes" id="UP000500918">
    <property type="component" value="Segment"/>
</dbReference>
<organismHost>
    <name type="scientific">Hoplobatrachus tigerinus</name>
    <name type="common">Indian bullfrog</name>
    <name type="synonym">Rana tigerina</name>
    <dbReference type="NCBI Taxonomy" id="103373"/>
</organismHost>
<dbReference type="EMBL" id="MT512497">
    <property type="protein sequence ID" value="QKG82187.1"/>
    <property type="molecule type" value="Genomic_DNA"/>
</dbReference>
<evidence type="ECO:0000313" key="2">
    <source>
        <dbReference type="Proteomes" id="UP000500918"/>
    </source>
</evidence>
<gene>
    <name evidence="1" type="primary">TFV 28</name>
</gene>
<name>A0A6M8PBZ6_RTRV</name>
<accession>A0A6M8PBZ6</accession>
<evidence type="ECO:0000313" key="1">
    <source>
        <dbReference type="EMBL" id="QKG82187.1"/>
    </source>
</evidence>
<reference evidence="1 2" key="1">
    <citation type="submission" date="2020-05" db="EMBL/GenBank/DDBJ databases">
        <title>Phylogenomic Characterization of Ranaviruses Detected in Fish and Amphibians in Thailand.</title>
        <authorList>
            <person name="Sriwanayos P."/>
            <person name="Subramaniam K."/>
            <person name="Stilwell N.K."/>
            <person name="Imnoi K."/>
            <person name="Kanchanakhan S."/>
            <person name="Polchana J."/>
            <person name="Waltzek T.B."/>
        </authorList>
    </citation>
    <scope>NUCLEOTIDE SEQUENCE [LARGE SCALE GENOMIC DNA]</scope>
    <source>
        <strain evidence="1">D03-034</strain>
    </source>
</reference>